<dbReference type="Proteomes" id="UP001162164">
    <property type="component" value="Unassembled WGS sequence"/>
</dbReference>
<name>A0ABQ9K271_9CUCU</name>
<evidence type="ECO:0008006" key="4">
    <source>
        <dbReference type="Google" id="ProtNLM"/>
    </source>
</evidence>
<evidence type="ECO:0000313" key="3">
    <source>
        <dbReference type="Proteomes" id="UP001162164"/>
    </source>
</evidence>
<dbReference type="EMBL" id="JAPWTJ010000044">
    <property type="protein sequence ID" value="KAJ8984192.1"/>
    <property type="molecule type" value="Genomic_DNA"/>
</dbReference>
<dbReference type="InterPro" id="IPR013762">
    <property type="entry name" value="Integrase-like_cat_sf"/>
</dbReference>
<keyword evidence="3" id="KW-1185">Reference proteome</keyword>
<sequence>MLKSVINIRENVDRKNGGFKPKKSNVLTIEQVDQFLREALGDKYLVMKVALIAGVAGACRGKELVDLEVNDVRDMGDLFLITVRNTKNKVDRNFVIKNSENIISFFRDFPSLFDPGGIKCDTFSPYQNRVKLLLHYRKCEKG</sequence>
<gene>
    <name evidence="2" type="ORF">NQ317_011101</name>
</gene>
<comment type="caution">
    <text evidence="2">The sequence shown here is derived from an EMBL/GenBank/DDBJ whole genome shotgun (WGS) entry which is preliminary data.</text>
</comment>
<evidence type="ECO:0000256" key="1">
    <source>
        <dbReference type="ARBA" id="ARBA00023172"/>
    </source>
</evidence>
<proteinExistence type="predicted"/>
<protein>
    <recommendedName>
        <fullName evidence="4">Tyr recombinase domain-containing protein</fullName>
    </recommendedName>
</protein>
<evidence type="ECO:0000313" key="2">
    <source>
        <dbReference type="EMBL" id="KAJ8984192.1"/>
    </source>
</evidence>
<accession>A0ABQ9K271</accession>
<organism evidence="2 3">
    <name type="scientific">Molorchus minor</name>
    <dbReference type="NCBI Taxonomy" id="1323400"/>
    <lineage>
        <taxon>Eukaryota</taxon>
        <taxon>Metazoa</taxon>
        <taxon>Ecdysozoa</taxon>
        <taxon>Arthropoda</taxon>
        <taxon>Hexapoda</taxon>
        <taxon>Insecta</taxon>
        <taxon>Pterygota</taxon>
        <taxon>Neoptera</taxon>
        <taxon>Endopterygota</taxon>
        <taxon>Coleoptera</taxon>
        <taxon>Polyphaga</taxon>
        <taxon>Cucujiformia</taxon>
        <taxon>Chrysomeloidea</taxon>
        <taxon>Cerambycidae</taxon>
        <taxon>Lamiinae</taxon>
        <taxon>Monochamini</taxon>
        <taxon>Molorchus</taxon>
    </lineage>
</organism>
<dbReference type="InterPro" id="IPR011010">
    <property type="entry name" value="DNA_brk_join_enz"/>
</dbReference>
<dbReference type="Gene3D" id="1.10.443.10">
    <property type="entry name" value="Intergrase catalytic core"/>
    <property type="match status" value="1"/>
</dbReference>
<reference evidence="2" key="1">
    <citation type="journal article" date="2023" name="Insect Mol. Biol.">
        <title>Genome sequencing provides insights into the evolution of gene families encoding plant cell wall-degrading enzymes in longhorned beetles.</title>
        <authorList>
            <person name="Shin N.R."/>
            <person name="Okamura Y."/>
            <person name="Kirsch R."/>
            <person name="Pauchet Y."/>
        </authorList>
    </citation>
    <scope>NUCLEOTIDE SEQUENCE</scope>
    <source>
        <strain evidence="2">MMC_N1</strain>
    </source>
</reference>
<keyword evidence="1" id="KW-0233">DNA recombination</keyword>
<dbReference type="SUPFAM" id="SSF56349">
    <property type="entry name" value="DNA breaking-rejoining enzymes"/>
    <property type="match status" value="1"/>
</dbReference>